<proteinExistence type="predicted"/>
<evidence type="ECO:0000313" key="2">
    <source>
        <dbReference type="Proteomes" id="UP000239896"/>
    </source>
</evidence>
<name>A0A2T0VN23_9GAMM</name>
<organism evidence="1 2">
    <name type="scientific">Halomonas ventosae</name>
    <dbReference type="NCBI Taxonomy" id="229007"/>
    <lineage>
        <taxon>Bacteria</taxon>
        <taxon>Pseudomonadati</taxon>
        <taxon>Pseudomonadota</taxon>
        <taxon>Gammaproteobacteria</taxon>
        <taxon>Oceanospirillales</taxon>
        <taxon>Halomonadaceae</taxon>
        <taxon>Halomonas</taxon>
    </lineage>
</organism>
<dbReference type="InterPro" id="IPR007729">
    <property type="entry name" value="DGOK"/>
</dbReference>
<dbReference type="Proteomes" id="UP000239896">
    <property type="component" value="Unassembled WGS sequence"/>
</dbReference>
<keyword evidence="1" id="KW-0418">Kinase</keyword>
<dbReference type="InterPro" id="IPR042257">
    <property type="entry name" value="DGOK_C"/>
</dbReference>
<dbReference type="Gene3D" id="3.30.420.300">
    <property type="entry name" value="2-keto-3-deoxy-galactonokinase, substrate binding domain"/>
    <property type="match status" value="1"/>
</dbReference>
<reference evidence="1 2" key="1">
    <citation type="submission" date="2018-03" db="EMBL/GenBank/DDBJ databases">
        <title>Comparative analysis of microorganisms from saline springs in Andes Mountain Range, Colombia.</title>
        <authorList>
            <person name="Rubin E."/>
        </authorList>
    </citation>
    <scope>NUCLEOTIDE SEQUENCE [LARGE SCALE GENOMIC DNA]</scope>
    <source>
        <strain evidence="1 2">USBA 854</strain>
    </source>
</reference>
<dbReference type="Gene3D" id="3.30.420.310">
    <property type="entry name" value="2-keto-3-deoxy-galactonokinase, C-terminal domain"/>
    <property type="match status" value="1"/>
</dbReference>
<evidence type="ECO:0000313" key="1">
    <source>
        <dbReference type="EMBL" id="PRY71586.1"/>
    </source>
</evidence>
<dbReference type="InterPro" id="IPR043129">
    <property type="entry name" value="ATPase_NBD"/>
</dbReference>
<keyword evidence="1" id="KW-0808">Transferase</keyword>
<dbReference type="Pfam" id="PF05035">
    <property type="entry name" value="DGOK"/>
    <property type="match status" value="1"/>
</dbReference>
<dbReference type="EMBL" id="PVTM01000007">
    <property type="protein sequence ID" value="PRY71586.1"/>
    <property type="molecule type" value="Genomic_DNA"/>
</dbReference>
<accession>A0A2T0VN23</accession>
<comment type="caution">
    <text evidence="1">The sequence shown here is derived from an EMBL/GenBank/DDBJ whole genome shotgun (WGS) entry which is preliminary data.</text>
</comment>
<sequence length="339" mass="35631">MSQATGIAERLAWIGVDWGSSNLRAWAMADDGQVLARAGSERGMLALTPDDYEATLLATIGDWLPDDGRVPVRVCGMAGARQGWREAAYLPVPTRLDDLARGAVRPAVEDPRLDVALLPGLCQHPDDAGRRFDVMRGEETQLAGLAAREGEVSGPVCLPGTHAKWARLEAGAVTRFATFLTGELYGLLAGQSVLRHSLAHGPGEDELAEPGCREAFVAAVREVAAAPEAFSSRLFGLRAQDLLDGGLPTGQARGARLAARLSGLVIGLELAGARTVLAEGERVTLVGAETLCPRYALALEALGIDCRRLDGEAAVLAGLGLAHAALPHDAHTPDTRPEP</sequence>
<dbReference type="AlphaFoldDB" id="A0A2T0VN23"/>
<dbReference type="GO" id="GO:0034194">
    <property type="term" value="P:D-galactonate catabolic process"/>
    <property type="evidence" value="ECO:0007669"/>
    <property type="project" value="InterPro"/>
</dbReference>
<keyword evidence="2" id="KW-1185">Reference proteome</keyword>
<dbReference type="SUPFAM" id="SSF53067">
    <property type="entry name" value="Actin-like ATPase domain"/>
    <property type="match status" value="1"/>
</dbReference>
<protein>
    <submittedName>
        <fullName evidence="1">2-keto-3-deoxygalactonate kinase</fullName>
    </submittedName>
</protein>
<dbReference type="GO" id="GO:0008671">
    <property type="term" value="F:2-dehydro-3-deoxygalactonokinase activity"/>
    <property type="evidence" value="ECO:0007669"/>
    <property type="project" value="InterPro"/>
</dbReference>
<dbReference type="InterPro" id="IPR042258">
    <property type="entry name" value="DGOK_N"/>
</dbReference>
<gene>
    <name evidence="1" type="ORF">BCL64_107161</name>
</gene>
<dbReference type="RefSeq" id="WP_106230860.1">
    <property type="nucleotide sequence ID" value="NZ_PVTM01000007.1"/>
</dbReference>